<sequence>MTLQVRNPRTGQFDYSIEPAGREALEAAAGALREAQVRWAARTPEDRASILHRWADAIERDQAAIAAALTVDTGRSTISGIEASAMVQLVRRWADRAPALIAEHQRGGCATSHATITTSTTLVPFPLVGVISPWNFPLTLSLIDAVPALAAGCAALVKPSEVTPRFVAPLVEATRSVPEIAEVLAFVQGDGATGAALVDVVDFVCFTGSVPTGRKVAEAAARAFIPASLELGGKDPMIVLASADPERAAAIALRASIVNTGQACQSIERVYVARAIAEPFLKALVAGAEAVRLNHPDISDGDIGPFIFEKQARVVQAQIDQARAAGAEILTGGTVETLDGGLYLRPTVITGVAPEMAVMAEETFGPVIPVTVVDNDDEAVRLANEGPYGLSAAVIAGSVEEAEAIGARLQVGAVSINDGSLTGLVWEAEKTSFGESGLGPSRMGDSGLLRFLRKRVLIRQSGEALPLAAYAERRS</sequence>
<comment type="similarity">
    <text evidence="3">Belongs to the aldehyde dehydrogenase family.</text>
</comment>
<feature type="domain" description="Aldehyde dehydrogenase" evidence="4">
    <location>
        <begin position="3"/>
        <end position="453"/>
    </location>
</feature>
<reference evidence="5 6" key="1">
    <citation type="submission" date="2019-12" db="EMBL/GenBank/DDBJ databases">
        <title>Genomic-based taxomic classification of the family Erythrobacteraceae.</title>
        <authorList>
            <person name="Xu L."/>
        </authorList>
    </citation>
    <scope>NUCLEOTIDE SEQUENCE [LARGE SCALE GENOMIC DNA]</scope>
    <source>
        <strain evidence="5 6">H32</strain>
    </source>
</reference>
<name>A0ABW9UXY8_9SPHN</name>
<dbReference type="EMBL" id="WTYO01000005">
    <property type="protein sequence ID" value="MXO69460.1"/>
    <property type="molecule type" value="Genomic_DNA"/>
</dbReference>
<feature type="active site" evidence="2">
    <location>
        <position position="230"/>
    </location>
</feature>
<evidence type="ECO:0000256" key="1">
    <source>
        <dbReference type="ARBA" id="ARBA00023002"/>
    </source>
</evidence>
<dbReference type="RefSeq" id="WP_160734079.1">
    <property type="nucleotide sequence ID" value="NZ_WTYO01000005.1"/>
</dbReference>
<dbReference type="InterPro" id="IPR016162">
    <property type="entry name" value="Ald_DH_N"/>
</dbReference>
<keyword evidence="6" id="KW-1185">Reference proteome</keyword>
<dbReference type="SUPFAM" id="SSF53720">
    <property type="entry name" value="ALDH-like"/>
    <property type="match status" value="1"/>
</dbReference>
<dbReference type="Pfam" id="PF00171">
    <property type="entry name" value="Aldedh"/>
    <property type="match status" value="1"/>
</dbReference>
<comment type="caution">
    <text evidence="5">The sequence shown here is derived from an EMBL/GenBank/DDBJ whole genome shotgun (WGS) entry which is preliminary data.</text>
</comment>
<protein>
    <submittedName>
        <fullName evidence="5">Aldehyde dehydrogenase family protein</fullName>
    </submittedName>
</protein>
<evidence type="ECO:0000313" key="6">
    <source>
        <dbReference type="Proteomes" id="UP000444401"/>
    </source>
</evidence>
<dbReference type="CDD" id="cd07099">
    <property type="entry name" value="ALDH_DDALDH"/>
    <property type="match status" value="1"/>
</dbReference>
<dbReference type="PROSITE" id="PS00687">
    <property type="entry name" value="ALDEHYDE_DEHYDR_GLU"/>
    <property type="match status" value="1"/>
</dbReference>
<keyword evidence="1 3" id="KW-0560">Oxidoreductase</keyword>
<evidence type="ECO:0000256" key="2">
    <source>
        <dbReference type="PROSITE-ProRule" id="PRU10007"/>
    </source>
</evidence>
<dbReference type="Proteomes" id="UP000444401">
    <property type="component" value="Unassembled WGS sequence"/>
</dbReference>
<gene>
    <name evidence="5" type="ORF">GRI72_11575</name>
</gene>
<evidence type="ECO:0000256" key="3">
    <source>
        <dbReference type="RuleBase" id="RU003345"/>
    </source>
</evidence>
<dbReference type="InterPro" id="IPR016163">
    <property type="entry name" value="Ald_DH_C"/>
</dbReference>
<dbReference type="InterPro" id="IPR029510">
    <property type="entry name" value="Ald_DH_CS_GLU"/>
</dbReference>
<dbReference type="InterPro" id="IPR015590">
    <property type="entry name" value="Aldehyde_DH_dom"/>
</dbReference>
<accession>A0ABW9UXY8</accession>
<proteinExistence type="inferred from homology"/>
<dbReference type="PANTHER" id="PTHR11699">
    <property type="entry name" value="ALDEHYDE DEHYDROGENASE-RELATED"/>
    <property type="match status" value="1"/>
</dbReference>
<organism evidence="5 6">
    <name type="scientific">Pelagerythrobacter marinus</name>
    <dbReference type="NCBI Taxonomy" id="538382"/>
    <lineage>
        <taxon>Bacteria</taxon>
        <taxon>Pseudomonadati</taxon>
        <taxon>Pseudomonadota</taxon>
        <taxon>Alphaproteobacteria</taxon>
        <taxon>Sphingomonadales</taxon>
        <taxon>Erythrobacteraceae</taxon>
        <taxon>Pelagerythrobacter</taxon>
    </lineage>
</organism>
<evidence type="ECO:0000313" key="5">
    <source>
        <dbReference type="EMBL" id="MXO69460.1"/>
    </source>
</evidence>
<dbReference type="Gene3D" id="3.40.309.10">
    <property type="entry name" value="Aldehyde Dehydrogenase, Chain A, domain 2"/>
    <property type="match status" value="1"/>
</dbReference>
<dbReference type="Gene3D" id="3.40.605.10">
    <property type="entry name" value="Aldehyde Dehydrogenase, Chain A, domain 1"/>
    <property type="match status" value="1"/>
</dbReference>
<evidence type="ECO:0000259" key="4">
    <source>
        <dbReference type="Pfam" id="PF00171"/>
    </source>
</evidence>
<dbReference type="InterPro" id="IPR016161">
    <property type="entry name" value="Ald_DH/histidinol_DH"/>
</dbReference>